<evidence type="ECO:0000256" key="2">
    <source>
        <dbReference type="ARBA" id="ARBA00022448"/>
    </source>
</evidence>
<feature type="binding site" description="axial binding residue" evidence="8">
    <location>
        <position position="244"/>
    </location>
    <ligand>
        <name>heme b</name>
        <dbReference type="ChEBI" id="CHEBI:60344"/>
        <label>1</label>
    </ligand>
    <ligandPart>
        <name>Fe</name>
        <dbReference type="ChEBI" id="CHEBI:18248"/>
    </ligandPart>
</feature>
<keyword evidence="4 10" id="KW-0732">Signal</keyword>
<keyword evidence="3 9" id="KW-0812">Transmembrane</keyword>
<protein>
    <submittedName>
        <fullName evidence="13">Putative ferric-chelate reductase 1</fullName>
    </submittedName>
</protein>
<dbReference type="InterPro" id="IPR045266">
    <property type="entry name" value="DOH_DOMON"/>
</dbReference>
<feature type="transmembrane region" description="Helical" evidence="9">
    <location>
        <begin position="212"/>
        <end position="233"/>
    </location>
</feature>
<keyword evidence="8" id="KW-0479">Metal-binding</keyword>
<keyword evidence="8" id="KW-0408">Iron</keyword>
<dbReference type="CDD" id="cd08760">
    <property type="entry name" value="Cyt_b561_FRRS1_like"/>
    <property type="match status" value="1"/>
</dbReference>
<keyword evidence="5" id="KW-0249">Electron transport</keyword>
<evidence type="ECO:0000256" key="7">
    <source>
        <dbReference type="ARBA" id="ARBA00023136"/>
    </source>
</evidence>
<name>A0A833RET7_9POAL</name>
<organism evidence="13 14">
    <name type="scientific">Carex littledalei</name>
    <dbReference type="NCBI Taxonomy" id="544730"/>
    <lineage>
        <taxon>Eukaryota</taxon>
        <taxon>Viridiplantae</taxon>
        <taxon>Streptophyta</taxon>
        <taxon>Embryophyta</taxon>
        <taxon>Tracheophyta</taxon>
        <taxon>Spermatophyta</taxon>
        <taxon>Magnoliopsida</taxon>
        <taxon>Liliopsida</taxon>
        <taxon>Poales</taxon>
        <taxon>Cyperaceae</taxon>
        <taxon>Cyperoideae</taxon>
        <taxon>Cariceae</taxon>
        <taxon>Carex</taxon>
        <taxon>Carex subgen. Euthyceras</taxon>
    </lineage>
</organism>
<evidence type="ECO:0000259" key="12">
    <source>
        <dbReference type="PROSITE" id="PS50939"/>
    </source>
</evidence>
<evidence type="ECO:0000313" key="13">
    <source>
        <dbReference type="EMBL" id="KAF3337876.1"/>
    </source>
</evidence>
<feature type="transmembrane region" description="Helical" evidence="9">
    <location>
        <begin position="317"/>
        <end position="334"/>
    </location>
</feature>
<sequence length="368" mass="40318">MELSVFFLLFLSFFAFSVSLVRSQTSSDSCSSNLAVSSLIPFYNSSFHCLSAWSSQSFTLRYSKTSNNTWSFVLSAPDTNAYIAIGFSSDGEMVGSSAMVGWVSSGKGTANQYYLGGVSSSDCPPGKGNLNVVKNSTVIVSQSSVLYLAFEITAEQTTPYLIYSVGPRGSLPSSNGYLSEHRDKSHSSFDANTGVISDAQGSSGFDKEKKHALLVILGWGVLVPIGILAARYFKSYDPHWFYGHISIQTIGFGLGLAGIIMGFDLDEDEIDNYDTHKALGIVVLVLGCLQVTAFLARPNKTSKVRKYWNWYHHNIGRFALSFAIGNIFLGLSIAEESKSWFIGYGVYLGVWLLAAALLEIRYWMTRDD</sequence>
<keyword evidence="6 9" id="KW-1133">Transmembrane helix</keyword>
<dbReference type="InterPro" id="IPR005018">
    <property type="entry name" value="DOMON_domain"/>
</dbReference>
<evidence type="ECO:0000256" key="6">
    <source>
        <dbReference type="ARBA" id="ARBA00022989"/>
    </source>
</evidence>
<gene>
    <name evidence="13" type="ORF">FCM35_KLT18463</name>
</gene>
<dbReference type="GO" id="GO:0016020">
    <property type="term" value="C:membrane"/>
    <property type="evidence" value="ECO:0007669"/>
    <property type="project" value="UniProtKB-SubCell"/>
</dbReference>
<feature type="transmembrane region" description="Helical" evidence="9">
    <location>
        <begin position="278"/>
        <end position="296"/>
    </location>
</feature>
<comment type="subcellular location">
    <subcellularLocation>
        <location evidence="1">Membrane</location>
    </subcellularLocation>
</comment>
<dbReference type="PANTHER" id="PTHR23130:SF171">
    <property type="entry name" value="OS01G0895300 PROTEIN"/>
    <property type="match status" value="1"/>
</dbReference>
<evidence type="ECO:0000256" key="3">
    <source>
        <dbReference type="ARBA" id="ARBA00022692"/>
    </source>
</evidence>
<evidence type="ECO:0000256" key="8">
    <source>
        <dbReference type="PIRSR" id="PIRSR037471-1"/>
    </source>
</evidence>
<feature type="transmembrane region" description="Helical" evidence="9">
    <location>
        <begin position="240"/>
        <end position="263"/>
    </location>
</feature>
<keyword evidence="14" id="KW-1185">Reference proteome</keyword>
<dbReference type="PANTHER" id="PTHR23130">
    <property type="entry name" value="CYTOCHROME B561 AND DOMON DOMAIN-CONTAINING PROTEIN"/>
    <property type="match status" value="1"/>
</dbReference>
<evidence type="ECO:0000256" key="1">
    <source>
        <dbReference type="ARBA" id="ARBA00004370"/>
    </source>
</evidence>
<dbReference type="Pfam" id="PF03188">
    <property type="entry name" value="Cytochrom_B561"/>
    <property type="match status" value="1"/>
</dbReference>
<feature type="binding site" description="axial binding residue" evidence="8">
    <location>
        <position position="211"/>
    </location>
    <ligand>
        <name>heme b</name>
        <dbReference type="ChEBI" id="CHEBI:60344"/>
        <label>1</label>
    </ligand>
    <ligandPart>
        <name>Fe</name>
        <dbReference type="ChEBI" id="CHEBI:18248"/>
    </ligandPart>
</feature>
<dbReference type="SMART" id="SM00665">
    <property type="entry name" value="B561"/>
    <property type="match status" value="1"/>
</dbReference>
<keyword evidence="2" id="KW-0813">Transport</keyword>
<reference evidence="13" key="1">
    <citation type="submission" date="2020-01" db="EMBL/GenBank/DDBJ databases">
        <title>Genome sequence of Kobresia littledalei, the first chromosome-level genome in the family Cyperaceae.</title>
        <authorList>
            <person name="Qu G."/>
        </authorList>
    </citation>
    <scope>NUCLEOTIDE SEQUENCE</scope>
    <source>
        <strain evidence="13">C.B.Clarke</strain>
        <tissue evidence="13">Leaf</tissue>
    </source>
</reference>
<feature type="binding site" description="axial binding residue" evidence="8">
    <location>
        <position position="276"/>
    </location>
    <ligand>
        <name>heme b</name>
        <dbReference type="ChEBI" id="CHEBI:60344"/>
        <label>1</label>
    </ligand>
    <ligandPart>
        <name>Fe</name>
        <dbReference type="ChEBI" id="CHEBI:18248"/>
    </ligandPart>
</feature>
<dbReference type="EMBL" id="SWLB01000006">
    <property type="protein sequence ID" value="KAF3337876.1"/>
    <property type="molecule type" value="Genomic_DNA"/>
</dbReference>
<evidence type="ECO:0000256" key="4">
    <source>
        <dbReference type="ARBA" id="ARBA00022729"/>
    </source>
</evidence>
<evidence type="ECO:0000256" key="10">
    <source>
        <dbReference type="SAM" id="SignalP"/>
    </source>
</evidence>
<dbReference type="PROSITE" id="PS50939">
    <property type="entry name" value="CYTOCHROME_B561"/>
    <property type="match status" value="1"/>
</dbReference>
<dbReference type="Gene3D" id="1.20.120.1770">
    <property type="match status" value="1"/>
</dbReference>
<dbReference type="Pfam" id="PF03351">
    <property type="entry name" value="DOMON"/>
    <property type="match status" value="1"/>
</dbReference>
<proteinExistence type="predicted"/>
<evidence type="ECO:0000256" key="5">
    <source>
        <dbReference type="ARBA" id="ARBA00022982"/>
    </source>
</evidence>
<dbReference type="SMART" id="SM00664">
    <property type="entry name" value="DoH"/>
    <property type="match status" value="1"/>
</dbReference>
<feature type="signal peptide" evidence="10">
    <location>
        <begin position="1"/>
        <end position="23"/>
    </location>
</feature>
<dbReference type="InterPro" id="IPR006593">
    <property type="entry name" value="Cyt_b561/ferric_Rdtase_TM"/>
</dbReference>
<feature type="domain" description="DOMON" evidence="11">
    <location>
        <begin position="56"/>
        <end position="166"/>
    </location>
</feature>
<dbReference type="Proteomes" id="UP000623129">
    <property type="component" value="Unassembled WGS sequence"/>
</dbReference>
<feature type="binding site" description="axial binding residue" evidence="8">
    <location>
        <position position="312"/>
    </location>
    <ligand>
        <name>heme b</name>
        <dbReference type="ChEBI" id="CHEBI:60344"/>
        <label>1</label>
    </ligand>
    <ligandPart>
        <name>Fe</name>
        <dbReference type="ChEBI" id="CHEBI:18248"/>
    </ligandPart>
</feature>
<comment type="caution">
    <text evidence="13">The sequence shown here is derived from an EMBL/GenBank/DDBJ whole genome shotgun (WGS) entry which is preliminary data.</text>
</comment>
<keyword evidence="7 9" id="KW-0472">Membrane</keyword>
<feature type="domain" description="Cytochrome b561" evidence="12">
    <location>
        <begin position="171"/>
        <end position="367"/>
    </location>
</feature>
<dbReference type="OrthoDB" id="19261at2759"/>
<accession>A0A833RET7</accession>
<evidence type="ECO:0000259" key="11">
    <source>
        <dbReference type="PROSITE" id="PS50836"/>
    </source>
</evidence>
<feature type="chain" id="PRO_5032870462" evidence="10">
    <location>
        <begin position="24"/>
        <end position="368"/>
    </location>
</feature>
<evidence type="ECO:0000313" key="14">
    <source>
        <dbReference type="Proteomes" id="UP000623129"/>
    </source>
</evidence>
<dbReference type="AlphaFoldDB" id="A0A833RET7"/>
<dbReference type="PROSITE" id="PS50836">
    <property type="entry name" value="DOMON"/>
    <property type="match status" value="1"/>
</dbReference>
<dbReference type="GO" id="GO:0046872">
    <property type="term" value="F:metal ion binding"/>
    <property type="evidence" value="ECO:0007669"/>
    <property type="project" value="UniProtKB-KW"/>
</dbReference>
<dbReference type="PIRSF" id="PIRSF037471">
    <property type="entry name" value="UCP037471"/>
    <property type="match status" value="1"/>
</dbReference>
<dbReference type="InterPro" id="IPR017214">
    <property type="entry name" value="UCP037471"/>
</dbReference>
<dbReference type="CDD" id="cd09631">
    <property type="entry name" value="DOMON_DOH"/>
    <property type="match status" value="1"/>
</dbReference>
<evidence type="ECO:0000256" key="9">
    <source>
        <dbReference type="SAM" id="Phobius"/>
    </source>
</evidence>
<feature type="transmembrane region" description="Helical" evidence="9">
    <location>
        <begin position="340"/>
        <end position="358"/>
    </location>
</feature>